<feature type="region of interest" description="Disordered" evidence="4">
    <location>
        <begin position="531"/>
        <end position="647"/>
    </location>
</feature>
<comment type="caution">
    <text evidence="3">Lacks conserved residue(s) required for the propagation of feature annotation.</text>
</comment>
<keyword evidence="2" id="KW-0964">Secreted</keyword>
<feature type="region of interest" description="Disordered" evidence="4">
    <location>
        <begin position="261"/>
        <end position="282"/>
    </location>
</feature>
<dbReference type="FunCoup" id="A0A671V9T5">
    <property type="interactions" value="28"/>
</dbReference>
<feature type="region of interest" description="Disordered" evidence="4">
    <location>
        <begin position="335"/>
        <end position="424"/>
    </location>
</feature>
<evidence type="ECO:0000256" key="2">
    <source>
        <dbReference type="ARBA" id="ARBA00022525"/>
    </source>
</evidence>
<feature type="signal peptide" evidence="5">
    <location>
        <begin position="1"/>
        <end position="20"/>
    </location>
</feature>
<protein>
    <submittedName>
        <fullName evidence="7">Olfactomedin-like 2Ba</fullName>
    </submittedName>
</protein>
<dbReference type="PANTHER" id="PTHR23192">
    <property type="entry name" value="OLFACTOMEDIN-RELATED"/>
    <property type="match status" value="1"/>
</dbReference>
<evidence type="ECO:0000256" key="4">
    <source>
        <dbReference type="SAM" id="MobiDB-lite"/>
    </source>
</evidence>
<dbReference type="AlphaFoldDB" id="A0A671V9T5"/>
<feature type="region of interest" description="Disordered" evidence="4">
    <location>
        <begin position="436"/>
        <end position="462"/>
    </location>
</feature>
<dbReference type="OrthoDB" id="8626508at2759"/>
<evidence type="ECO:0000313" key="8">
    <source>
        <dbReference type="Proteomes" id="UP000472265"/>
    </source>
</evidence>
<evidence type="ECO:0000256" key="3">
    <source>
        <dbReference type="PROSITE-ProRule" id="PRU00446"/>
    </source>
</evidence>
<reference evidence="7" key="2">
    <citation type="submission" date="2025-08" db="UniProtKB">
        <authorList>
            <consortium name="Ensembl"/>
        </authorList>
    </citation>
    <scope>IDENTIFICATION</scope>
</reference>
<organism evidence="7 8">
    <name type="scientific">Sparus aurata</name>
    <name type="common">Gilthead sea bream</name>
    <dbReference type="NCBI Taxonomy" id="8175"/>
    <lineage>
        <taxon>Eukaryota</taxon>
        <taxon>Metazoa</taxon>
        <taxon>Chordata</taxon>
        <taxon>Craniata</taxon>
        <taxon>Vertebrata</taxon>
        <taxon>Euteleostomi</taxon>
        <taxon>Actinopterygii</taxon>
        <taxon>Neopterygii</taxon>
        <taxon>Teleostei</taxon>
        <taxon>Neoteleostei</taxon>
        <taxon>Acanthomorphata</taxon>
        <taxon>Eupercaria</taxon>
        <taxon>Spariformes</taxon>
        <taxon>Sparidae</taxon>
        <taxon>Sparus</taxon>
    </lineage>
</organism>
<reference evidence="7" key="1">
    <citation type="submission" date="2021-04" db="EMBL/GenBank/DDBJ databases">
        <authorList>
            <consortium name="Wellcome Sanger Institute Data Sharing"/>
        </authorList>
    </citation>
    <scope>NUCLEOTIDE SEQUENCE [LARGE SCALE GENOMIC DNA]</scope>
</reference>
<gene>
    <name evidence="7" type="primary">olfml2ba</name>
</gene>
<comment type="subcellular location">
    <subcellularLocation>
        <location evidence="1">Secreted</location>
    </subcellularLocation>
</comment>
<dbReference type="Ensembl" id="ENSSAUT00010024140.1">
    <property type="protein sequence ID" value="ENSSAUP00010022879.1"/>
    <property type="gene ID" value="ENSSAUG00010010044.1"/>
</dbReference>
<feature type="region of interest" description="Disordered" evidence="4">
    <location>
        <begin position="20"/>
        <end position="45"/>
    </location>
</feature>
<evidence type="ECO:0000259" key="6">
    <source>
        <dbReference type="PROSITE" id="PS51132"/>
    </source>
</evidence>
<dbReference type="PROSITE" id="PS51132">
    <property type="entry name" value="OLF"/>
    <property type="match status" value="1"/>
</dbReference>
<dbReference type="OMA" id="GHCFVIC"/>
<feature type="compositionally biased region" description="Polar residues" evidence="4">
    <location>
        <begin position="489"/>
        <end position="509"/>
    </location>
</feature>
<feature type="domain" description="Olfactomedin-like" evidence="6">
    <location>
        <begin position="643"/>
        <end position="901"/>
    </location>
</feature>
<dbReference type="GO" id="GO:0007165">
    <property type="term" value="P:signal transduction"/>
    <property type="evidence" value="ECO:0007669"/>
    <property type="project" value="TreeGrafter"/>
</dbReference>
<dbReference type="PANTHER" id="PTHR23192:SF37">
    <property type="entry name" value="OLFACTOMEDIN-LIKE PROTEIN 2B"/>
    <property type="match status" value="1"/>
</dbReference>
<dbReference type="GO" id="GO:0005615">
    <property type="term" value="C:extracellular space"/>
    <property type="evidence" value="ECO:0007669"/>
    <property type="project" value="TreeGrafter"/>
</dbReference>
<evidence type="ECO:0000256" key="5">
    <source>
        <dbReference type="SAM" id="SignalP"/>
    </source>
</evidence>
<reference evidence="7" key="3">
    <citation type="submission" date="2025-09" db="UniProtKB">
        <authorList>
            <consortium name="Ensembl"/>
        </authorList>
    </citation>
    <scope>IDENTIFICATION</scope>
</reference>
<sequence>MCKLCVLILMFCASVPWSSAAPQTRGEDPGSRFESAAEPSDGLQEEIDGQESILSKLLGDYDKVKALSEGSDCRCKCVVRPLSRSACRRIEEGSATAQDFYTVETITSGPECKCACIAPPSAVNPCEGEFRLKRLREAGKENVKLSTILELLEGSFYGMDLLKLHSVTNKLLHRMDHLEKVVSVNDTADVVKPQESPPVEADVTERAPTPPPQKHQEPKRLSEISGAAAYRDPGERYEEKFIGENPSVRPTDGSAQITEVRPQATPKNVANKEASPVSKTAPNGMIIRGMTFYKSEPDPMVADDGEPGENFFEYHGFSGDGPINLFIEENLLQHRAPRPRTREGLQLSRLPKTDPLYHSKKTSQSAKLKQTEPTSETHSEVISAIGTASVDVSTDAQGGTSDAFGPSTTTQKPRSTDAAPLTTQRATAGITQSPIPLMAEPAGTSSTTETSRNTTKPSENTVTREIPRALTTRNTRTTTMETSTLEVKQNIPGSTTAYSSTLVPNTATEAPTAHPTSTMTITTQATRTLAPTTPTAAPTTANPTQAATTTAEEEETESTIFSGTTLPPTTERIVTSHHTSPSFTTPSTTSSSTTTTATTTTTTTRQAAQVRRRYKISWEEEEGVESDEPMQRQQESASRKPGECKDTLATISEPVTHNTYGRNEGAWMKDPKSGNDKIYVTNFYYGNNLLEFRNLEVFKGGRFTNSYKLPYNWIGTGHVVYDGAFYYCRAFSRDVIKYDLRQRYVAAWTMLHDALVEEASSPWEWRSHSDVNFAVDESGLWIVYPALDDEGFLQEVIVLSRLNPSDLSMQRETTWRTGLKRNHYGNCFIVCGVLYAVDSYNQRDANLEYAFDTHTNTQMIPRMPFTNNYTYTTQIDYNPKEGVLYAWDNGHQVTYNIKFAYVDPQ</sequence>
<feature type="compositionally biased region" description="Low complexity" evidence="4">
    <location>
        <begin position="531"/>
        <end position="550"/>
    </location>
</feature>
<name>A0A671V9T5_SPAAU</name>
<feature type="compositionally biased region" description="Low complexity" evidence="4">
    <location>
        <begin position="444"/>
        <end position="458"/>
    </location>
</feature>
<feature type="region of interest" description="Disordered" evidence="4">
    <location>
        <begin position="190"/>
        <end position="225"/>
    </location>
</feature>
<feature type="compositionally biased region" description="Polar residues" evidence="4">
    <location>
        <begin position="390"/>
        <end position="413"/>
    </location>
</feature>
<dbReference type="Proteomes" id="UP000472265">
    <property type="component" value="Chromosome 11"/>
</dbReference>
<feature type="compositionally biased region" description="Acidic residues" evidence="4">
    <location>
        <begin position="619"/>
        <end position="628"/>
    </location>
</feature>
<keyword evidence="8" id="KW-1185">Reference proteome</keyword>
<accession>A0A671V9T5</accession>
<dbReference type="Pfam" id="PF02191">
    <property type="entry name" value="OLF"/>
    <property type="match status" value="1"/>
</dbReference>
<dbReference type="GeneTree" id="ENSGT00940000157757"/>
<feature type="region of interest" description="Disordered" evidence="4">
    <location>
        <begin position="489"/>
        <end position="519"/>
    </location>
</feature>
<feature type="chain" id="PRO_5025694221" evidence="5">
    <location>
        <begin position="21"/>
        <end position="905"/>
    </location>
</feature>
<proteinExistence type="predicted"/>
<dbReference type="InParanoid" id="A0A671V9T5"/>
<feature type="compositionally biased region" description="Polar residues" evidence="4">
    <location>
        <begin position="362"/>
        <end position="376"/>
    </location>
</feature>
<feature type="compositionally biased region" description="Basic and acidic residues" evidence="4">
    <location>
        <begin position="637"/>
        <end position="646"/>
    </location>
</feature>
<dbReference type="SMART" id="SM00284">
    <property type="entry name" value="OLF"/>
    <property type="match status" value="1"/>
</dbReference>
<evidence type="ECO:0000313" key="7">
    <source>
        <dbReference type="Ensembl" id="ENSSAUP00010022879.1"/>
    </source>
</evidence>
<feature type="compositionally biased region" description="Low complexity" evidence="4">
    <location>
        <begin position="576"/>
        <end position="604"/>
    </location>
</feature>
<dbReference type="InterPro" id="IPR003112">
    <property type="entry name" value="Olfac-like_dom"/>
</dbReference>
<keyword evidence="5" id="KW-0732">Signal</keyword>
<evidence type="ECO:0000256" key="1">
    <source>
        <dbReference type="ARBA" id="ARBA00004613"/>
    </source>
</evidence>
<dbReference type="InterPro" id="IPR050605">
    <property type="entry name" value="Olfactomedin-like_domain"/>
</dbReference>